<feature type="domain" description="Bacterial bifunctional deaminase-reductase C-terminal" evidence="1">
    <location>
        <begin position="3"/>
        <end position="181"/>
    </location>
</feature>
<dbReference type="InterPro" id="IPR002734">
    <property type="entry name" value="RibDG_C"/>
</dbReference>
<dbReference type="GO" id="GO:0008703">
    <property type="term" value="F:5-amino-6-(5-phosphoribosylamino)uracil reductase activity"/>
    <property type="evidence" value="ECO:0007669"/>
    <property type="project" value="InterPro"/>
</dbReference>
<keyword evidence="3" id="KW-1185">Reference proteome</keyword>
<dbReference type="OrthoDB" id="7342392at2"/>
<dbReference type="RefSeq" id="WP_121658987.1">
    <property type="nucleotide sequence ID" value="NZ_BMEK01000002.1"/>
</dbReference>
<comment type="caution">
    <text evidence="2">The sequence shown here is derived from an EMBL/GenBank/DDBJ whole genome shotgun (WGS) entry which is preliminary data.</text>
</comment>
<dbReference type="EMBL" id="RCWJ01000002">
    <property type="protein sequence ID" value="RLQ83942.1"/>
    <property type="molecule type" value="Genomic_DNA"/>
</dbReference>
<evidence type="ECO:0000313" key="2">
    <source>
        <dbReference type="EMBL" id="RLQ83942.1"/>
    </source>
</evidence>
<proteinExistence type="predicted"/>
<accession>A0A3L7J5Y3</accession>
<dbReference type="GO" id="GO:0009231">
    <property type="term" value="P:riboflavin biosynthetic process"/>
    <property type="evidence" value="ECO:0007669"/>
    <property type="project" value="InterPro"/>
</dbReference>
<name>A0A3L7J5Y3_9MICO</name>
<dbReference type="AlphaFoldDB" id="A0A3L7J5Y3"/>
<sequence length="188" mass="20338">MGKIIVQQLVTIDGFAADAEGDISFFESVSDWTQSDADQLTFLDSLSLMALGRKTYRMFAGYWPTEQSSAEIIADKVNALDKVVFSRSLDRAPWGDYPAGRVVAGDAAQTLRALADDAPGDVVVWGSLTLTDQLFQSGGVDEVRWRVCPMALGGGRRALPVGYSTGAMRLLRSKTYDSGLLTADYALL</sequence>
<dbReference type="InterPro" id="IPR024072">
    <property type="entry name" value="DHFR-like_dom_sf"/>
</dbReference>
<protein>
    <submittedName>
        <fullName evidence="2">Reductase</fullName>
    </submittedName>
</protein>
<dbReference type="Gene3D" id="3.40.430.10">
    <property type="entry name" value="Dihydrofolate Reductase, subunit A"/>
    <property type="match status" value="1"/>
</dbReference>
<organism evidence="2 3">
    <name type="scientific">Mycetocola zhadangensis</name>
    <dbReference type="NCBI Taxonomy" id="1164595"/>
    <lineage>
        <taxon>Bacteria</taxon>
        <taxon>Bacillati</taxon>
        <taxon>Actinomycetota</taxon>
        <taxon>Actinomycetes</taxon>
        <taxon>Micrococcales</taxon>
        <taxon>Microbacteriaceae</taxon>
        <taxon>Mycetocola</taxon>
    </lineage>
</organism>
<dbReference type="Proteomes" id="UP000282460">
    <property type="component" value="Unassembled WGS sequence"/>
</dbReference>
<dbReference type="SUPFAM" id="SSF53597">
    <property type="entry name" value="Dihydrofolate reductase-like"/>
    <property type="match status" value="1"/>
</dbReference>
<evidence type="ECO:0000259" key="1">
    <source>
        <dbReference type="Pfam" id="PF01872"/>
    </source>
</evidence>
<dbReference type="Pfam" id="PF01872">
    <property type="entry name" value="RibD_C"/>
    <property type="match status" value="1"/>
</dbReference>
<reference evidence="2 3" key="1">
    <citation type="submission" date="2018-10" db="EMBL/GenBank/DDBJ databases">
        <authorList>
            <person name="Li J."/>
        </authorList>
    </citation>
    <scope>NUCLEOTIDE SEQUENCE [LARGE SCALE GENOMIC DNA]</scope>
    <source>
        <strain evidence="2 3">ZD1-4</strain>
    </source>
</reference>
<gene>
    <name evidence="2" type="ORF">D9V28_06725</name>
</gene>
<evidence type="ECO:0000313" key="3">
    <source>
        <dbReference type="Proteomes" id="UP000282460"/>
    </source>
</evidence>